<dbReference type="AlphaFoldDB" id="A0A6C1KIL5"/>
<organism evidence="6 7">
    <name type="scientific">Xanthobacter autotrophicus</name>
    <dbReference type="NCBI Taxonomy" id="280"/>
    <lineage>
        <taxon>Bacteria</taxon>
        <taxon>Pseudomonadati</taxon>
        <taxon>Pseudomonadota</taxon>
        <taxon>Alphaproteobacteria</taxon>
        <taxon>Hyphomicrobiales</taxon>
        <taxon>Xanthobacteraceae</taxon>
        <taxon>Xanthobacter</taxon>
    </lineage>
</organism>
<proteinExistence type="predicted"/>
<dbReference type="Pfam" id="PF03050">
    <property type="entry name" value="DDE_Tnp_IS66"/>
    <property type="match status" value="1"/>
</dbReference>
<feature type="domain" description="Transposase IS66 zinc-finger binding" evidence="3">
    <location>
        <begin position="118"/>
        <end position="162"/>
    </location>
</feature>
<evidence type="ECO:0000259" key="3">
    <source>
        <dbReference type="Pfam" id="PF13005"/>
    </source>
</evidence>
<reference evidence="6 7" key="1">
    <citation type="submission" date="2019-05" db="EMBL/GenBank/DDBJ databases">
        <authorList>
            <person name="Zhou X."/>
        </authorList>
    </citation>
    <scope>NUCLEOTIDE SEQUENCE [LARGE SCALE GENOMIC DNA]</scope>
    <source>
        <strain evidence="6 7">DSM 432</strain>
    </source>
</reference>
<dbReference type="Pfam" id="PF13007">
    <property type="entry name" value="LZ_Tnp_IS66"/>
    <property type="match status" value="1"/>
</dbReference>
<dbReference type="OrthoDB" id="9800877at2"/>
<accession>A0A6C1KIL5</accession>
<dbReference type="EMBL" id="VAUP01000015">
    <property type="protein sequence ID" value="TLX43457.1"/>
    <property type="molecule type" value="Genomic_DNA"/>
</dbReference>
<evidence type="ECO:0000259" key="2">
    <source>
        <dbReference type="Pfam" id="PF03050"/>
    </source>
</evidence>
<feature type="region of interest" description="Disordered" evidence="1">
    <location>
        <begin position="82"/>
        <end position="101"/>
    </location>
</feature>
<dbReference type="Proteomes" id="UP000305131">
    <property type="component" value="Unassembled WGS sequence"/>
</dbReference>
<comment type="caution">
    <text evidence="6">The sequence shown here is derived from an EMBL/GenBank/DDBJ whole genome shotgun (WGS) entry which is preliminary data.</text>
</comment>
<dbReference type="Pfam" id="PF13005">
    <property type="entry name" value="zf-IS66"/>
    <property type="match status" value="1"/>
</dbReference>
<feature type="domain" description="Transposase TnpC homeodomain" evidence="4">
    <location>
        <begin position="43"/>
        <end position="111"/>
    </location>
</feature>
<dbReference type="GeneID" id="95772778"/>
<dbReference type="RefSeq" id="WP_138398379.1">
    <property type="nucleotide sequence ID" value="NZ_JBAFVI010000001.1"/>
</dbReference>
<dbReference type="PANTHER" id="PTHR33678">
    <property type="entry name" value="BLL1576 PROTEIN"/>
    <property type="match status" value="1"/>
</dbReference>
<dbReference type="InterPro" id="IPR004291">
    <property type="entry name" value="Transposase_IS66_central"/>
</dbReference>
<dbReference type="NCBIfam" id="NF033517">
    <property type="entry name" value="transpos_IS66"/>
    <property type="match status" value="1"/>
</dbReference>
<sequence>MMQAAADLPDDIDALRAIIVAQAAELADQARRLQSRDTLIEKLKAQLVLLRRSRFGASSEKIDRAIEQLELALEDIETTSFESVAPVQESEPERAKPSRQPLPDHLPRHEVLHEIAACSCPTCGGTDFLKASTAVTEVLDYVPASFRVVRHLLPRLICKGCDTEIKAAMSAPPIERGKPGPGLIAHVLVAKYCDHLPLYRQSEIYAREGVDIARSTMADWVGKANALLAPLVQALRDHVFAGDRLHGDDTPVPVLEPGKGATKTGRLWAYVRDGRPYGDETPPAVCYFYSPDRKGEHPKRHLKDFAGVLHADGYAGFKDLYVSEKPGEPARISEAACMAHVRRKFFDLTASGPTPIADEALRRIGDLYDIEAEIRGSPSDRRLKERKAKTRPRFDALRRWFDAQLSQLPRKSSTAEAIRYATTRWQALDRFIDDGTIEIDNNAAERSIRPIALGRKNWLFAGSDKGGERAAGILSLIATAKLNGVEPEGYLRDVLTRIADHPISRINELLPWKLQAAQ</sequence>
<dbReference type="Pfam" id="PF13817">
    <property type="entry name" value="DDE_Tnp_IS66_C"/>
    <property type="match status" value="1"/>
</dbReference>
<dbReference type="InterPro" id="IPR052344">
    <property type="entry name" value="Transposase-related"/>
</dbReference>
<evidence type="ECO:0000259" key="4">
    <source>
        <dbReference type="Pfam" id="PF13007"/>
    </source>
</evidence>
<evidence type="ECO:0000259" key="5">
    <source>
        <dbReference type="Pfam" id="PF13817"/>
    </source>
</evidence>
<evidence type="ECO:0000313" key="6">
    <source>
        <dbReference type="EMBL" id="TLX43457.1"/>
    </source>
</evidence>
<evidence type="ECO:0000313" key="7">
    <source>
        <dbReference type="Proteomes" id="UP000305131"/>
    </source>
</evidence>
<dbReference type="InterPro" id="IPR024474">
    <property type="entry name" value="Znf_dom_IS66"/>
</dbReference>
<name>A0A6C1KIL5_XANAU</name>
<feature type="domain" description="Transposase IS66 C-terminal" evidence="5">
    <location>
        <begin position="475"/>
        <end position="512"/>
    </location>
</feature>
<dbReference type="InterPro" id="IPR039552">
    <property type="entry name" value="IS66_C"/>
</dbReference>
<gene>
    <name evidence="6" type="ORF">FBQ73_04810</name>
</gene>
<dbReference type="PANTHER" id="PTHR33678:SF1">
    <property type="entry name" value="BLL1576 PROTEIN"/>
    <property type="match status" value="1"/>
</dbReference>
<protein>
    <submittedName>
        <fullName evidence="6">IS66 family transposase</fullName>
    </submittedName>
</protein>
<feature type="domain" description="Transposase IS66 central" evidence="2">
    <location>
        <begin position="177"/>
        <end position="468"/>
    </location>
</feature>
<dbReference type="InterPro" id="IPR024463">
    <property type="entry name" value="Transposase_TnpC_homeodom"/>
</dbReference>
<evidence type="ECO:0000256" key="1">
    <source>
        <dbReference type="SAM" id="MobiDB-lite"/>
    </source>
</evidence>